<dbReference type="CDD" id="cd06782">
    <property type="entry name" value="cpPDZ_CPP-like"/>
    <property type="match status" value="1"/>
</dbReference>
<sequence>MRKLILFTGVILLLIASVPAVSSFVYLQLIENILNIVRDNYVNPVSIDSLCINAIRGILKDLDPHSVYLTPDEYKDLMIKTEGEFGGIGIQIHKSGDYITIIAPLENTPASRLGLRPGDLIIKIDDVDTKDMNIDDAVKRMRGKPGTEVKLTIKRGDLEPFDLTITREVIKIRAVPFYDVFDGVGYVRLSEFSESASTEIFKALEDLVKKGAKSIILDLRSNPGGLLLESVEVASHFLERDKLVVYTKGRIGEDKYSSFGGDFTNLPLVVLIDGGSASASEIVAGAIQDWDRGLIVGTNSFGKGSVQKVYPLKIGALKLTVALYQTPSGRRIDENMAKEDTAKVFKSLVLKRELKGGGGIKPDTIIQFEKRSDFTEKLLLKNLFFKFTIQYKNKNNAEIKEITDDIMDKFYNFVKNENIEFTDEMWKESYEMNKHQLLITFYENQYGEKGRYRAILSKDKQFEFALNLLKKCKKREDVFKYQRLLKQ</sequence>
<evidence type="ECO:0000313" key="7">
    <source>
        <dbReference type="EMBL" id="HGW92302.1"/>
    </source>
</evidence>
<keyword evidence="3 5" id="KW-0378">Hydrolase</keyword>
<dbReference type="SUPFAM" id="SSF50156">
    <property type="entry name" value="PDZ domain-like"/>
    <property type="match status" value="1"/>
</dbReference>
<evidence type="ECO:0000256" key="3">
    <source>
        <dbReference type="ARBA" id="ARBA00022801"/>
    </source>
</evidence>
<dbReference type="GO" id="GO:0006508">
    <property type="term" value="P:proteolysis"/>
    <property type="evidence" value="ECO:0007669"/>
    <property type="project" value="UniProtKB-KW"/>
</dbReference>
<evidence type="ECO:0000256" key="2">
    <source>
        <dbReference type="ARBA" id="ARBA00022670"/>
    </source>
</evidence>
<dbReference type="PROSITE" id="PS50106">
    <property type="entry name" value="PDZ"/>
    <property type="match status" value="1"/>
</dbReference>
<dbReference type="Gene3D" id="3.30.750.44">
    <property type="match status" value="1"/>
</dbReference>
<evidence type="ECO:0000259" key="6">
    <source>
        <dbReference type="PROSITE" id="PS50106"/>
    </source>
</evidence>
<comment type="similarity">
    <text evidence="1 5">Belongs to the peptidase S41A family.</text>
</comment>
<dbReference type="FunFam" id="2.30.42.10:FF:000063">
    <property type="entry name" value="Peptidase, S41 family"/>
    <property type="match status" value="1"/>
</dbReference>
<gene>
    <name evidence="7" type="ORF">ENV67_07175</name>
</gene>
<dbReference type="NCBIfam" id="TIGR00225">
    <property type="entry name" value="prc"/>
    <property type="match status" value="1"/>
</dbReference>
<keyword evidence="2 5" id="KW-0645">Protease</keyword>
<proteinExistence type="inferred from homology"/>
<dbReference type="InterPro" id="IPR029045">
    <property type="entry name" value="ClpP/crotonase-like_dom_sf"/>
</dbReference>
<dbReference type="InterPro" id="IPR036034">
    <property type="entry name" value="PDZ_sf"/>
</dbReference>
<dbReference type="Gene3D" id="2.30.42.10">
    <property type="match status" value="1"/>
</dbReference>
<feature type="domain" description="PDZ" evidence="6">
    <location>
        <begin position="74"/>
        <end position="142"/>
    </location>
</feature>
<evidence type="ECO:0000256" key="4">
    <source>
        <dbReference type="ARBA" id="ARBA00022825"/>
    </source>
</evidence>
<dbReference type="GO" id="GO:0030288">
    <property type="term" value="C:outer membrane-bounded periplasmic space"/>
    <property type="evidence" value="ECO:0007669"/>
    <property type="project" value="TreeGrafter"/>
</dbReference>
<dbReference type="Pfam" id="PF03572">
    <property type="entry name" value="Peptidase_S41"/>
    <property type="match status" value="1"/>
</dbReference>
<dbReference type="GO" id="GO:0004175">
    <property type="term" value="F:endopeptidase activity"/>
    <property type="evidence" value="ECO:0007669"/>
    <property type="project" value="TreeGrafter"/>
</dbReference>
<accession>A0A7C4Y626</accession>
<name>A0A7C4Y626_UNCW3</name>
<evidence type="ECO:0000256" key="1">
    <source>
        <dbReference type="ARBA" id="ARBA00009179"/>
    </source>
</evidence>
<organism evidence="7">
    <name type="scientific">candidate division WOR-3 bacterium</name>
    <dbReference type="NCBI Taxonomy" id="2052148"/>
    <lineage>
        <taxon>Bacteria</taxon>
        <taxon>Bacteria division WOR-3</taxon>
    </lineage>
</organism>
<dbReference type="InterPro" id="IPR004447">
    <property type="entry name" value="Peptidase_S41A"/>
</dbReference>
<dbReference type="InterPro" id="IPR005151">
    <property type="entry name" value="Tail-specific_protease"/>
</dbReference>
<reference evidence="7" key="1">
    <citation type="journal article" date="2020" name="mSystems">
        <title>Genome- and Community-Level Interaction Insights into Carbon Utilization and Element Cycling Functions of Hydrothermarchaeota in Hydrothermal Sediment.</title>
        <authorList>
            <person name="Zhou Z."/>
            <person name="Liu Y."/>
            <person name="Xu W."/>
            <person name="Pan J."/>
            <person name="Luo Z.H."/>
            <person name="Li M."/>
        </authorList>
    </citation>
    <scope>NUCLEOTIDE SEQUENCE [LARGE SCALE GENOMIC DNA]</scope>
    <source>
        <strain evidence="7">SpSt-780</strain>
    </source>
</reference>
<dbReference type="Gene3D" id="3.90.226.10">
    <property type="entry name" value="2-enoyl-CoA Hydratase, Chain A, domain 1"/>
    <property type="match status" value="1"/>
</dbReference>
<dbReference type="SMART" id="SM00245">
    <property type="entry name" value="TSPc"/>
    <property type="match status" value="1"/>
</dbReference>
<protein>
    <submittedName>
        <fullName evidence="7">S41 family peptidase</fullName>
    </submittedName>
</protein>
<dbReference type="SMART" id="SM00228">
    <property type="entry name" value="PDZ"/>
    <property type="match status" value="1"/>
</dbReference>
<dbReference type="EMBL" id="DTHG01000089">
    <property type="protein sequence ID" value="HGW92302.1"/>
    <property type="molecule type" value="Genomic_DNA"/>
</dbReference>
<dbReference type="CDD" id="cd07560">
    <property type="entry name" value="Peptidase_S41_CPP"/>
    <property type="match status" value="1"/>
</dbReference>
<evidence type="ECO:0000256" key="5">
    <source>
        <dbReference type="RuleBase" id="RU004404"/>
    </source>
</evidence>
<keyword evidence="4 5" id="KW-0720">Serine protease</keyword>
<dbReference type="Pfam" id="PF17820">
    <property type="entry name" value="PDZ_6"/>
    <property type="match status" value="1"/>
</dbReference>
<dbReference type="AlphaFoldDB" id="A0A7C4Y626"/>
<dbReference type="SUPFAM" id="SSF52096">
    <property type="entry name" value="ClpP/crotonase"/>
    <property type="match status" value="1"/>
</dbReference>
<dbReference type="PANTHER" id="PTHR32060:SF30">
    <property type="entry name" value="CARBOXY-TERMINAL PROCESSING PROTEASE CTPA"/>
    <property type="match status" value="1"/>
</dbReference>
<comment type="caution">
    <text evidence="7">The sequence shown here is derived from an EMBL/GenBank/DDBJ whole genome shotgun (WGS) entry which is preliminary data.</text>
</comment>
<dbReference type="PANTHER" id="PTHR32060">
    <property type="entry name" value="TAIL-SPECIFIC PROTEASE"/>
    <property type="match status" value="1"/>
</dbReference>
<dbReference type="GO" id="GO:0008236">
    <property type="term" value="F:serine-type peptidase activity"/>
    <property type="evidence" value="ECO:0007669"/>
    <property type="project" value="UniProtKB-KW"/>
</dbReference>
<dbReference type="GO" id="GO:0007165">
    <property type="term" value="P:signal transduction"/>
    <property type="evidence" value="ECO:0007669"/>
    <property type="project" value="TreeGrafter"/>
</dbReference>
<dbReference type="InterPro" id="IPR001478">
    <property type="entry name" value="PDZ"/>
</dbReference>
<dbReference type="InterPro" id="IPR041489">
    <property type="entry name" value="PDZ_6"/>
</dbReference>